<feature type="compositionally biased region" description="Basic and acidic residues" evidence="1">
    <location>
        <begin position="25"/>
        <end position="35"/>
    </location>
</feature>
<reference evidence="2 3" key="1">
    <citation type="submission" date="2023-09" db="EMBL/GenBank/DDBJ databases">
        <title>Genomes of two closely related lineages of the louse Polyplax serrata with different host specificities.</title>
        <authorList>
            <person name="Martinu J."/>
            <person name="Tarabai H."/>
            <person name="Stefka J."/>
            <person name="Hypsa V."/>
        </authorList>
    </citation>
    <scope>NUCLEOTIDE SEQUENCE [LARGE SCALE GENOMIC DNA]</scope>
    <source>
        <strain evidence="2">98ZLc_SE</strain>
    </source>
</reference>
<feature type="compositionally biased region" description="Basic and acidic residues" evidence="1">
    <location>
        <begin position="1"/>
        <end position="10"/>
    </location>
</feature>
<evidence type="ECO:0000313" key="2">
    <source>
        <dbReference type="EMBL" id="KAK6627709.1"/>
    </source>
</evidence>
<name>A0ABR1AUT5_POLSC</name>
<evidence type="ECO:0000256" key="1">
    <source>
        <dbReference type="SAM" id="MobiDB-lite"/>
    </source>
</evidence>
<feature type="compositionally biased region" description="Acidic residues" evidence="1">
    <location>
        <begin position="65"/>
        <end position="74"/>
    </location>
</feature>
<organism evidence="2 3">
    <name type="scientific">Polyplax serrata</name>
    <name type="common">Common mouse louse</name>
    <dbReference type="NCBI Taxonomy" id="468196"/>
    <lineage>
        <taxon>Eukaryota</taxon>
        <taxon>Metazoa</taxon>
        <taxon>Ecdysozoa</taxon>
        <taxon>Arthropoda</taxon>
        <taxon>Hexapoda</taxon>
        <taxon>Insecta</taxon>
        <taxon>Pterygota</taxon>
        <taxon>Neoptera</taxon>
        <taxon>Paraneoptera</taxon>
        <taxon>Psocodea</taxon>
        <taxon>Troctomorpha</taxon>
        <taxon>Phthiraptera</taxon>
        <taxon>Anoplura</taxon>
        <taxon>Polyplacidae</taxon>
        <taxon>Polyplax</taxon>
    </lineage>
</organism>
<protein>
    <submittedName>
        <fullName evidence="2">Uncharacterized protein</fullName>
    </submittedName>
</protein>
<sequence length="123" mass="14430">MSEKEREQKQKPGKKTFRRKAKKSLAREATRRDGEQGEAPGGKPKKKVSTCLQISCENGKKGERSEEEEEEEQGEKEWMERRKERFLQGTDESRLPAFGKLVFPVRRAFTSRKRKVSFVRKEK</sequence>
<comment type="caution">
    <text evidence="2">The sequence shown here is derived from an EMBL/GenBank/DDBJ whole genome shotgun (WGS) entry which is preliminary data.</text>
</comment>
<feature type="region of interest" description="Disordered" evidence="1">
    <location>
        <begin position="1"/>
        <end position="79"/>
    </location>
</feature>
<evidence type="ECO:0000313" key="3">
    <source>
        <dbReference type="Proteomes" id="UP001359485"/>
    </source>
</evidence>
<feature type="compositionally biased region" description="Basic residues" evidence="1">
    <location>
        <begin position="11"/>
        <end position="24"/>
    </location>
</feature>
<gene>
    <name evidence="2" type="ORF">RUM44_010188</name>
</gene>
<keyword evidence="3" id="KW-1185">Reference proteome</keyword>
<dbReference type="Proteomes" id="UP001359485">
    <property type="component" value="Unassembled WGS sequence"/>
</dbReference>
<dbReference type="EMBL" id="JAWJWF010000045">
    <property type="protein sequence ID" value="KAK6627709.1"/>
    <property type="molecule type" value="Genomic_DNA"/>
</dbReference>
<accession>A0ABR1AUT5</accession>
<proteinExistence type="predicted"/>